<evidence type="ECO:0000313" key="1">
    <source>
        <dbReference type="EMBL" id="KAK3719524.1"/>
    </source>
</evidence>
<accession>A0ACC3NNE4</accession>
<sequence>MQTPLLYDLNDAEDYEARSPQLERFEPQLRDASETPSAPSPQPPASGSEDEEIIDPGTEVLIANLAPNRPELHRVALPRTTILYDAAMTERPQSAENAELSRLNSSAGSLTSYGEREVATARVKPEYLIDAEDLQAKATAAVSQQQADARLSDDPRQNRAPQLPHEKRQSRSGRNSPALTIQTLPISHRQSDAIDTLATSPTLGKHMRVRKTEDSAQILPALQTTSPLKDAASSPQAGKLPSFHQVVAREVGHLGALGELAELSGQRSHHHHSPSVGSATALSPSLAYHYGANSQTAASPYYVTPGCARSPTSTTNGDNIYASPTQQSNRAYFNDRRSSAPVERHPAPPPSLPSASSSGESYGATSSTDGYSTAHTTPIDAPDRPSRLTLPAPPGMFPTAFTCDYSGCNASPFQTQYLLSSHKNVHSQSRPHYCPVPTCNRSQGNKGFKRKNEMIRHGLVHDSPGYICPFCPDREHRYPRPDNLQRHVRVHHTDKDHNDAALRDVLAQRREGAGKTRRRRANTSGSAS</sequence>
<keyword evidence="2" id="KW-1185">Reference proteome</keyword>
<dbReference type="Proteomes" id="UP001281147">
    <property type="component" value="Unassembled WGS sequence"/>
</dbReference>
<gene>
    <name evidence="1" type="ORF">LTR37_004382</name>
</gene>
<protein>
    <submittedName>
        <fullName evidence="1">Uncharacterized protein</fullName>
    </submittedName>
</protein>
<evidence type="ECO:0000313" key="2">
    <source>
        <dbReference type="Proteomes" id="UP001281147"/>
    </source>
</evidence>
<dbReference type="EMBL" id="JAUTXU010000026">
    <property type="protein sequence ID" value="KAK3719524.1"/>
    <property type="molecule type" value="Genomic_DNA"/>
</dbReference>
<name>A0ACC3NNE4_9PEZI</name>
<reference evidence="1" key="1">
    <citation type="submission" date="2023-07" db="EMBL/GenBank/DDBJ databases">
        <title>Black Yeasts Isolated from many extreme environments.</title>
        <authorList>
            <person name="Coleine C."/>
            <person name="Stajich J.E."/>
            <person name="Selbmann L."/>
        </authorList>
    </citation>
    <scope>NUCLEOTIDE SEQUENCE</scope>
    <source>
        <strain evidence="1">CCFEE 5714</strain>
    </source>
</reference>
<comment type="caution">
    <text evidence="1">The sequence shown here is derived from an EMBL/GenBank/DDBJ whole genome shotgun (WGS) entry which is preliminary data.</text>
</comment>
<organism evidence="1 2">
    <name type="scientific">Vermiconidia calcicola</name>
    <dbReference type="NCBI Taxonomy" id="1690605"/>
    <lineage>
        <taxon>Eukaryota</taxon>
        <taxon>Fungi</taxon>
        <taxon>Dikarya</taxon>
        <taxon>Ascomycota</taxon>
        <taxon>Pezizomycotina</taxon>
        <taxon>Dothideomycetes</taxon>
        <taxon>Dothideomycetidae</taxon>
        <taxon>Mycosphaerellales</taxon>
        <taxon>Extremaceae</taxon>
        <taxon>Vermiconidia</taxon>
    </lineage>
</organism>
<proteinExistence type="predicted"/>